<dbReference type="GO" id="GO:0005795">
    <property type="term" value="C:Golgi stack"/>
    <property type="evidence" value="ECO:0007669"/>
    <property type="project" value="TreeGrafter"/>
</dbReference>
<dbReference type="GO" id="GO:0005813">
    <property type="term" value="C:centrosome"/>
    <property type="evidence" value="ECO:0007669"/>
    <property type="project" value="UniProtKB-SubCell"/>
</dbReference>
<dbReference type="GO" id="GO:0034237">
    <property type="term" value="F:protein kinase A regulatory subunit binding"/>
    <property type="evidence" value="ECO:0007669"/>
    <property type="project" value="TreeGrafter"/>
</dbReference>
<comment type="subcellular location">
    <subcellularLocation>
        <location evidence="1">Cytoplasm</location>
        <location evidence="1">Cytoskeleton</location>
        <location evidence="1">Microtubule organizing center</location>
        <location evidence="1">Centrosome</location>
    </subcellularLocation>
</comment>
<evidence type="ECO:0000256" key="3">
    <source>
        <dbReference type="ARBA" id="ARBA00022553"/>
    </source>
</evidence>
<feature type="coiled-coil region" evidence="6">
    <location>
        <begin position="2623"/>
        <end position="2710"/>
    </location>
</feature>
<feature type="coiled-coil region" evidence="6">
    <location>
        <begin position="2024"/>
        <end position="2086"/>
    </location>
</feature>
<dbReference type="GO" id="GO:1903358">
    <property type="term" value="P:regulation of Golgi organization"/>
    <property type="evidence" value="ECO:0007669"/>
    <property type="project" value="TreeGrafter"/>
</dbReference>
<dbReference type="GO" id="GO:0007165">
    <property type="term" value="P:signal transduction"/>
    <property type="evidence" value="ECO:0007669"/>
    <property type="project" value="InterPro"/>
</dbReference>
<feature type="compositionally biased region" description="Polar residues" evidence="7">
    <location>
        <begin position="1583"/>
        <end position="1595"/>
    </location>
</feature>
<feature type="coiled-coil region" evidence="6">
    <location>
        <begin position="611"/>
        <end position="662"/>
    </location>
</feature>
<feature type="coiled-coil region" evidence="6">
    <location>
        <begin position="233"/>
        <end position="317"/>
    </location>
</feature>
<proteinExistence type="predicted"/>
<dbReference type="GeneTree" id="ENSGT00730000110871"/>
<keyword evidence="3" id="KW-0597">Phosphoprotein</keyword>
<evidence type="ECO:0000313" key="10">
    <source>
        <dbReference type="Proteomes" id="UP000694569"/>
    </source>
</evidence>
<feature type="compositionally biased region" description="Basic and acidic residues" evidence="7">
    <location>
        <begin position="2174"/>
        <end position="2192"/>
    </location>
</feature>
<reference evidence="9" key="1">
    <citation type="submission" date="2025-08" db="UniProtKB">
        <authorList>
            <consortium name="Ensembl"/>
        </authorList>
    </citation>
    <scope>IDENTIFICATION</scope>
</reference>
<evidence type="ECO:0000256" key="1">
    <source>
        <dbReference type="ARBA" id="ARBA00004300"/>
    </source>
</evidence>
<feature type="coiled-coil region" evidence="6">
    <location>
        <begin position="1330"/>
        <end position="1469"/>
    </location>
</feature>
<dbReference type="PANTHER" id="PTHR44981:SF1">
    <property type="entry name" value="A-KINASE ANCHOR PROTEIN 9"/>
    <property type="match status" value="1"/>
</dbReference>
<dbReference type="InterPro" id="IPR028745">
    <property type="entry name" value="AKAP9/Pericentrin"/>
</dbReference>
<protein>
    <submittedName>
        <fullName evidence="9">A-kinase anchoring protein 9</fullName>
    </submittedName>
</protein>
<dbReference type="Proteomes" id="UP000694569">
    <property type="component" value="Unplaced"/>
</dbReference>
<accession>A0A8C5QM30</accession>
<sequence>LTFVFVNQVGLIQEEEFGVRETYSEHGTQSSPTRLEVMEDELAGKQQEIEELNRELEEMRAAYGTEGLQQLQEFEMAIKQRDGIITQLTTNLQQARKEKDDIMREFLELTEQSQNLKIQFQHLQASETIRNTSRTSTAADLFQSRQQIFTYQQQLEEQEQRLKHYQKENEKLQLQLVALQEETRHIQQVKECKAENLLTEKDLTVNGLKSALIDEEQKSCQLKEMITAADRTVHELREELTLKSQEINSLTEELNISKQKERRSSEEIKQLMGTVEDLQKKHHKDAQSEADIVHRLELETQRKLEQLQAELDEMYGQQIVQMKQELVKQHTLEIEKLGAEHKATVENLSNQTEINAQIQTLTSTVSGLNSQLQHADEQSTKMKEDLDHRLEAASSEKSLLQRQIEDLLQDLSFAREQIHRARQTISEKESRLNEANSLQATIESLRSELASANEFTKELETKHEAEVTNYKIKLDMLEREKDAVLGRMAESQEAELEKLRTYFLFSQEEELSKLREDLAREHRINVENLKANLDMQYNERMDRLQREMGQIICDLQSENEGLLTNQDSLVVEMSKLSELLQSVNDPKSAATMTQVNEVRVDLDSLTKGQEKGSVEQELQALQLKIELLQAELKDKHIFRERIAALELDNTLLKEQNNTLQKASKKTIIDHGETSLSDGANADSLVFKREIEILSAENKRLCNLELQSREEIERQKNTFSFAEKNFEVNYHELQEEYTCLLNIKVQLEEDQAKLDEEYQLKLCALNDELSKLKLDSKQANDSALEGSLTLIEADALGGVEVVEKDTTELMEKLEIAQRDKQELSQRVSDLSEQVHLKQREINQLKEQVKSLHGERDHSLGDGQEAEESRKSVHPNNCTSSYSLVTVMDWLGQGGVSECLKGAFEGRETRGKSDRTRESVLYYIFYSLYFLITLPQADMRLQMEAQRISLSQIHLAHMNLVSENFQTEKAQEIHSLKEEMQRVQEQKLEELQDGHQQELKELWVEHPETRTSGDVIVEMTVGFAQQTELARLATLTEGKDETSREGPAESGDKLLHNEDADDEQRLCDEEKSENLQSEVVKSQGETPSTGSQNVPTMCSWPVPLFAVIWGEGSPLGLTRCFMSSLQDYNQMVAMGAESAKLYEERVEDMRQELVRLEQEHQQATEALRLAHAAQLERQMCDQEQLLTELQTNQATERERILIEELESLKLARLENREKQGFMNTLKRANKRLSKILLEIVKTTGAVEETIGRHVVGLLDKSGRRLSNTKVLAWCPDAACDTEAPLDCNRAQNLPSLMLPSWSGDEGSKLPQLLTEEELDVNPEDEGHVLNIVTRLQAAVEKLLEAINNTSNQLEHAKAAQTELVRESIKRKQETTGLLRIQEELQERLNEEAKAREHLAVELGKAEGLLDGYTDDRVFLEKQMQEKNDLIQHLEQELHSTGNRLQEFEQERQQIQEERELLSRQKNALKADTGTAEQQLLEETEKLFKEKIEVQRQAEKDSGDFHKQVKVLETELEDQVNRYLELEQEKNAELEDLRQKNLALEKQLEKTRKFLDEQAVDREHERDVFQQEIQKLEQQLKMPQRHQPTNGQQSNQVETLENNLKEKTDKCNELLLSKEQLQRDVQERNEEIEKLECRIRELEQAVLISADNLQKVLKEGVKGEMPLEALLQVEREAMDRKEKEITNLEEQLEQFREELENKNEEVQQLHMQLEIQKKESATKIHGLEQESKLLKDEFEDLQHKLQGDSTFKTSKPGKHEELLLLKDQEIDQLSEQISRLQAQVEAAPDNKVIEEKNEQIKEYKSQIKCLKSDQERLRKNSEEEIEKLNEVIEKLQEELARIEQKGPIDRPRMTEVGYNNKHKLEDIAEEEETLQKNFAVGETEINPAKIAHLEIKAGDLESLKDSKGREKHESLLTNQAWQTTINAMEAELQELQKVLAEKDLELLQYSNEIELLKEQVKAEGDQHDQMMVAMEDTLREKVAAALVSEAQIKAIQVHTTKLMQRSDVISVLEENSKGTQASASTEGKEAESKLSELSLRLLQLEKQLADLHEELQVERDNVNAANQQAAEKECKLRELQSVLESTMARPRDVQIETRVAHLQEELCNTKKVLSEVEERLSQYLKREEELAEQNKQSLDLLDGIGGPGQPAFERTTSSSQTDNASSVHNGNQTTRVHHVDKEVQKDMDTRQKRVASDEVQELVEQYSEKFGQMQDLHAAEILDMEARHIAEADSLRRETYVAVQSLTEECESLKAVIEALKSVRNSVILYSLFSKASELFLQTLLRAVHQEGIQVLSLSESAIVGQNMQLPGTSPQFWMEERKSLVETIGCLKKLIGKMQNEDRSEVQLGDGLDFPDGTPDWRGDLLQAIQDVFCKEQEVLMAAYHTQLDTLGTCDAATLVKQMQHRLEEMGVEQINAMDCIQNADRRSLLLEIQDLRSQLSGLRSVGTGDGHTNYGRLNTVLFLLFRMEFQQRSDELDVVHKALMNEQKKNRDLQWALEEERAKTEKSDDLDIIIEDQRLKNEELSILLETEKQIVKGLQDRISSMEMAHESELSQERSNSSELQTVLQVEKARSAELANAFHIKREMESQTESHVGEGQMPEINPAEDLLQELHGQLESKHQHVVALTSEVESTRLECEQLRQSLEEARASHLKELLAQQDSANTAHQQAEALKSQVEDLQRKLKKTMLDLQKLEVDRTRLKETVQNLQNNVHEEPDGSRAERKGLVDSAVTLTDRSETQALHHKGGGGDAQGPGSVSLDTNNGETSANVESIRRRLERVSTKLKQLATKANFAVPPGSSTNSLTERLLTQNAELTGHVSRLTEEKNDLRNALLRMEDETSRYMLTGSSGDHVCISPRSPQDSAVNIDRLMAIEREQWKREKLQYQKSLKECEAELHKVKAELKSRSDRKYLFGFVFQRVYGKYLRSESFRKALVYQKKYLLLLLGGFQECEEATLSLIARMGGLPSYTDLTIITNRSRAFTRFRSAVRVSITNPHLPFSIILHKIKMILFPSPGNEVRTDSTYLASGHLDHYGGHRHSSCRSRSGFDSPMSTVNSHHRYSGGLSDLSPCSHIQNYDPDRALTDYITRLEALQKRLGGAQTGNRNITGSSHNNIVFCIDK</sequence>
<dbReference type="OrthoDB" id="2020852at2759"/>
<feature type="compositionally biased region" description="Basic and acidic residues" evidence="7">
    <location>
        <begin position="1035"/>
        <end position="1071"/>
    </location>
</feature>
<keyword evidence="5" id="KW-0206">Cytoskeleton</keyword>
<evidence type="ECO:0000256" key="4">
    <source>
        <dbReference type="ARBA" id="ARBA00023054"/>
    </source>
</evidence>
<evidence type="ECO:0000313" key="9">
    <source>
        <dbReference type="Ensembl" id="ENSLLEP00000039738.1"/>
    </source>
</evidence>
<feature type="compositionally biased region" description="Basic and acidic residues" evidence="7">
    <location>
        <begin position="847"/>
        <end position="858"/>
    </location>
</feature>
<evidence type="ECO:0000256" key="5">
    <source>
        <dbReference type="ARBA" id="ARBA00023212"/>
    </source>
</evidence>
<feature type="coiled-coil region" evidence="6">
    <location>
        <begin position="2874"/>
        <end position="2908"/>
    </location>
</feature>
<dbReference type="GO" id="GO:0015459">
    <property type="term" value="F:potassium channel regulator activity"/>
    <property type="evidence" value="ECO:0007669"/>
    <property type="project" value="TreeGrafter"/>
</dbReference>
<dbReference type="GO" id="GO:0005801">
    <property type="term" value="C:cis-Golgi network"/>
    <property type="evidence" value="ECO:0007669"/>
    <property type="project" value="TreeGrafter"/>
</dbReference>
<evidence type="ECO:0000256" key="7">
    <source>
        <dbReference type="SAM" id="MobiDB-lite"/>
    </source>
</evidence>
<dbReference type="GO" id="GO:0060307">
    <property type="term" value="P:regulation of ventricular cardiac muscle cell membrane repolarization"/>
    <property type="evidence" value="ECO:0007669"/>
    <property type="project" value="TreeGrafter"/>
</dbReference>
<feature type="coiled-coil region" evidence="6">
    <location>
        <begin position="1915"/>
        <end position="1963"/>
    </location>
</feature>
<feature type="region of interest" description="Disordered" evidence="7">
    <location>
        <begin position="847"/>
        <end position="873"/>
    </location>
</feature>
<gene>
    <name evidence="9" type="primary">AKAP9</name>
</gene>
<keyword evidence="10" id="KW-1185">Reference proteome</keyword>
<feature type="compositionally biased region" description="Polar residues" evidence="7">
    <location>
        <begin position="2757"/>
        <end position="2769"/>
    </location>
</feature>
<feature type="coiled-coil region" evidence="6">
    <location>
        <begin position="383"/>
        <end position="494"/>
    </location>
</feature>
<feature type="coiled-coil region" evidence="6">
    <location>
        <begin position="148"/>
        <end position="189"/>
    </location>
</feature>
<evidence type="ECO:0000256" key="2">
    <source>
        <dbReference type="ARBA" id="ARBA00022490"/>
    </source>
</evidence>
<dbReference type="GO" id="GO:0051661">
    <property type="term" value="P:maintenance of centrosome location"/>
    <property type="evidence" value="ECO:0007669"/>
    <property type="project" value="TreeGrafter"/>
</dbReference>
<reference evidence="9" key="2">
    <citation type="submission" date="2025-09" db="UniProtKB">
        <authorList>
            <consortium name="Ensembl"/>
        </authorList>
    </citation>
    <scope>IDENTIFICATION</scope>
</reference>
<dbReference type="GO" id="GO:0060090">
    <property type="term" value="F:molecular adaptor activity"/>
    <property type="evidence" value="ECO:0007669"/>
    <property type="project" value="InterPro"/>
</dbReference>
<feature type="coiled-coil region" evidence="6">
    <location>
        <begin position="35"/>
        <end position="112"/>
    </location>
</feature>
<evidence type="ECO:0000256" key="6">
    <source>
        <dbReference type="SAM" id="Coils"/>
    </source>
</evidence>
<feature type="region of interest" description="Disordered" evidence="7">
    <location>
        <begin position="2136"/>
        <end position="2192"/>
    </location>
</feature>
<dbReference type="GO" id="GO:0097060">
    <property type="term" value="C:synaptic membrane"/>
    <property type="evidence" value="ECO:0007669"/>
    <property type="project" value="TreeGrafter"/>
</dbReference>
<dbReference type="PANTHER" id="PTHR44981">
    <property type="entry name" value="PERICENTRIN-LIKE PROTEIN, ISOFORM F"/>
    <property type="match status" value="1"/>
</dbReference>
<evidence type="ECO:0000259" key="8">
    <source>
        <dbReference type="Pfam" id="PF10495"/>
    </source>
</evidence>
<dbReference type="InterPro" id="IPR019528">
    <property type="entry name" value="PACT_domain"/>
</dbReference>
<feature type="region of interest" description="Disordered" evidence="7">
    <location>
        <begin position="1033"/>
        <end position="1092"/>
    </location>
</feature>
<feature type="domain" description="Pericentrin/AKAP-450 centrosomal targeting" evidence="8">
    <location>
        <begin position="2922"/>
        <end position="2991"/>
    </location>
</feature>
<keyword evidence="2" id="KW-0963">Cytoplasm</keyword>
<dbReference type="Pfam" id="PF10495">
    <property type="entry name" value="PACT_coil_coil"/>
    <property type="match status" value="1"/>
</dbReference>
<feature type="coiled-coil region" evidence="6">
    <location>
        <begin position="964"/>
        <end position="991"/>
    </location>
</feature>
<dbReference type="Ensembl" id="ENSLLET00000041340.1">
    <property type="protein sequence ID" value="ENSLLEP00000039738.1"/>
    <property type="gene ID" value="ENSLLEG00000024045.1"/>
</dbReference>
<feature type="compositionally biased region" description="Polar residues" evidence="7">
    <location>
        <begin position="2151"/>
        <end position="2171"/>
    </location>
</feature>
<feature type="region of interest" description="Disordered" evidence="7">
    <location>
        <begin position="1576"/>
        <end position="1595"/>
    </location>
</feature>
<feature type="coiled-coil region" evidence="6">
    <location>
        <begin position="1137"/>
        <end position="1171"/>
    </location>
</feature>
<feature type="compositionally biased region" description="Polar residues" evidence="7">
    <location>
        <begin position="1072"/>
        <end position="1092"/>
    </location>
</feature>
<keyword evidence="4 6" id="KW-0175">Coiled coil</keyword>
<organism evidence="9 10">
    <name type="scientific">Leptobrachium leishanense</name>
    <name type="common">Leishan spiny toad</name>
    <dbReference type="NCBI Taxonomy" id="445787"/>
    <lineage>
        <taxon>Eukaryota</taxon>
        <taxon>Metazoa</taxon>
        <taxon>Chordata</taxon>
        <taxon>Craniata</taxon>
        <taxon>Vertebrata</taxon>
        <taxon>Euteleostomi</taxon>
        <taxon>Amphibia</taxon>
        <taxon>Batrachia</taxon>
        <taxon>Anura</taxon>
        <taxon>Pelobatoidea</taxon>
        <taxon>Megophryidae</taxon>
        <taxon>Leptobrachium</taxon>
    </lineage>
</organism>
<feature type="region of interest" description="Disordered" evidence="7">
    <location>
        <begin position="2738"/>
        <end position="2771"/>
    </location>
</feature>
<name>A0A8C5QM30_9ANUR</name>